<evidence type="ECO:0000313" key="2">
    <source>
        <dbReference type="Proteomes" id="UP000298663"/>
    </source>
</evidence>
<comment type="caution">
    <text evidence="1">The sequence shown here is derived from an EMBL/GenBank/DDBJ whole genome shotgun (WGS) entry which is preliminary data.</text>
</comment>
<reference evidence="1 2" key="1">
    <citation type="journal article" date="2015" name="Genome Biol.">
        <title>Comparative genomics of Steinernema reveals deeply conserved gene regulatory networks.</title>
        <authorList>
            <person name="Dillman A.R."/>
            <person name="Macchietto M."/>
            <person name="Porter C.F."/>
            <person name="Rogers A."/>
            <person name="Williams B."/>
            <person name="Antoshechkin I."/>
            <person name="Lee M.M."/>
            <person name="Goodwin Z."/>
            <person name="Lu X."/>
            <person name="Lewis E.E."/>
            <person name="Goodrich-Blair H."/>
            <person name="Stock S.P."/>
            <person name="Adams B.J."/>
            <person name="Sternberg P.W."/>
            <person name="Mortazavi A."/>
        </authorList>
    </citation>
    <scope>NUCLEOTIDE SEQUENCE [LARGE SCALE GENOMIC DNA]</scope>
    <source>
        <strain evidence="1 2">ALL</strain>
    </source>
</reference>
<dbReference type="AlphaFoldDB" id="A0A4U8UIK8"/>
<sequence length="320" mass="36312">MDVIHTFDFDSFFIHVHRLWTNQISIKWSTTHVDFVKNISKEMIDKYQLKKATIAEFDTSKMDYSRARAGSINECHKSATQLTQFSLDIAVILAVIAKTKGCSDLVSIHGHARSCLKSSEGLITCNYTEAVRFSLLNGAEACLLLKDNEEKTWAQSVYRSRTWRLADKKQSSTSPRNLMCNQCCPIGAEWQDLATATLSVKRLKPPGRVPTTNNTQTAFYDQQYPLFHFLRNGQAKVMCENHEFLATCTEQGHMNEEVLTFYRQQVEQNCEILCPQQATNFKMSGILNAARGYVEKPLAVISEKVGKVIETMTMFRPGVL</sequence>
<dbReference type="Proteomes" id="UP000298663">
    <property type="component" value="Unassembled WGS sequence"/>
</dbReference>
<reference evidence="1 2" key="2">
    <citation type="journal article" date="2019" name="G3 (Bethesda)">
        <title>Hybrid Assembly of the Genome of the Entomopathogenic Nematode Steinernema carpocapsae Identifies the X-Chromosome.</title>
        <authorList>
            <person name="Serra L."/>
            <person name="Macchietto M."/>
            <person name="Macias-Munoz A."/>
            <person name="McGill C.J."/>
            <person name="Rodriguez I.M."/>
            <person name="Rodriguez B."/>
            <person name="Murad R."/>
            <person name="Mortazavi A."/>
        </authorList>
    </citation>
    <scope>NUCLEOTIDE SEQUENCE [LARGE SCALE GENOMIC DNA]</scope>
    <source>
        <strain evidence="1 2">ALL</strain>
    </source>
</reference>
<organism evidence="1 2">
    <name type="scientific">Steinernema carpocapsae</name>
    <name type="common">Entomopathogenic nematode</name>
    <dbReference type="NCBI Taxonomy" id="34508"/>
    <lineage>
        <taxon>Eukaryota</taxon>
        <taxon>Metazoa</taxon>
        <taxon>Ecdysozoa</taxon>
        <taxon>Nematoda</taxon>
        <taxon>Chromadorea</taxon>
        <taxon>Rhabditida</taxon>
        <taxon>Tylenchina</taxon>
        <taxon>Panagrolaimomorpha</taxon>
        <taxon>Strongyloidoidea</taxon>
        <taxon>Steinernematidae</taxon>
        <taxon>Steinernema</taxon>
    </lineage>
</organism>
<evidence type="ECO:0000313" key="1">
    <source>
        <dbReference type="EMBL" id="TMS32762.1"/>
    </source>
</evidence>
<name>A0A4U8UIK8_STECR</name>
<dbReference type="Gene3D" id="2.60.40.3770">
    <property type="match status" value="1"/>
</dbReference>
<proteinExistence type="predicted"/>
<accession>A0A4U8UIK8</accession>
<dbReference type="EMBL" id="AZBU02000001">
    <property type="protein sequence ID" value="TMS32762.1"/>
    <property type="molecule type" value="Genomic_DNA"/>
</dbReference>
<gene>
    <name evidence="1" type="ORF">L596_000564</name>
</gene>
<keyword evidence="2" id="KW-1185">Reference proteome</keyword>
<protein>
    <submittedName>
        <fullName evidence="1">Uncharacterized protein</fullName>
    </submittedName>
</protein>